<keyword evidence="5 11" id="KW-0479">Metal-binding</keyword>
<comment type="subunit">
    <text evidence="10 11">Homooctamer. Dimer of tetramers.</text>
</comment>
<feature type="binding site" evidence="11">
    <location>
        <position position="122"/>
    </location>
    <ligand>
        <name>FMN</name>
        <dbReference type="ChEBI" id="CHEBI:58210"/>
    </ligand>
</feature>
<dbReference type="HAMAP" id="MF_00354">
    <property type="entry name" value="Idi_2"/>
    <property type="match status" value="1"/>
</dbReference>
<dbReference type="Proteomes" id="UP001291912">
    <property type="component" value="Unassembled WGS sequence"/>
</dbReference>
<feature type="binding site" evidence="11">
    <location>
        <begin position="5"/>
        <end position="6"/>
    </location>
    <ligand>
        <name>substrate</name>
    </ligand>
</feature>
<dbReference type="RefSeq" id="WP_194424843.1">
    <property type="nucleotide sequence ID" value="NZ_BAAAPT010000002.1"/>
</dbReference>
<keyword evidence="3 11" id="KW-0285">Flavoprotein</keyword>
<organism evidence="13 14">
    <name type="scientific">Microbacterium aquimaris</name>
    <dbReference type="NCBI Taxonomy" id="459816"/>
    <lineage>
        <taxon>Bacteria</taxon>
        <taxon>Bacillati</taxon>
        <taxon>Actinomycetota</taxon>
        <taxon>Actinomycetes</taxon>
        <taxon>Micrococcales</taxon>
        <taxon>Microbacteriaceae</taxon>
        <taxon>Microbacterium</taxon>
    </lineage>
</organism>
<comment type="cofactor">
    <cofactor evidence="11">
        <name>NADPH</name>
        <dbReference type="ChEBI" id="CHEBI:57783"/>
    </cofactor>
</comment>
<dbReference type="SUPFAM" id="SSF51395">
    <property type="entry name" value="FMN-linked oxidoreductases"/>
    <property type="match status" value="1"/>
</dbReference>
<dbReference type="Gene3D" id="3.20.20.70">
    <property type="entry name" value="Aldolase class I"/>
    <property type="match status" value="1"/>
</dbReference>
<feature type="binding site" evidence="11">
    <location>
        <position position="184"/>
    </location>
    <ligand>
        <name>FMN</name>
        <dbReference type="ChEBI" id="CHEBI:58210"/>
    </ligand>
</feature>
<feature type="binding site" evidence="11">
    <location>
        <position position="93"/>
    </location>
    <ligand>
        <name>FMN</name>
        <dbReference type="ChEBI" id="CHEBI:58210"/>
    </ligand>
</feature>
<comment type="cofactor">
    <cofactor evidence="1 11">
        <name>FMN</name>
        <dbReference type="ChEBI" id="CHEBI:58210"/>
    </cofactor>
</comment>
<sequence length="357" mass="37256">MSGDRKDDHVRLAAAQQAAGARVNGFDDVTFVHHALDGIDADRVSLHTEIAGTRLPLPFYINAMTGGSEMTGAVNRDLAIAARETGVAIASGSVSIALGDPDVASTFRVLRDENPDGFVMANLGVERSADDALRAVELLDADALQVHVNAVQETVMPEGSRSFSTWPASLERIVAAVDVPVIVKEVGFGLSARTLQRLADIGVAYADVSGNGGTDFVRVENERRPRRDYTYLEGWGQSAVACLLDAPAGAPELLASGGVRSPLDVARALALGARGVGVSGSFLSVVLDGGAEALRERISDWAMHLTSLLALLGAEDLAALRSTDVVVGGATAEFCAARGVDLSALAQRTLGRSSNVR</sequence>
<dbReference type="Pfam" id="PF01070">
    <property type="entry name" value="FMN_dh"/>
    <property type="match status" value="1"/>
</dbReference>
<feature type="binding site" evidence="11">
    <location>
        <position position="153"/>
    </location>
    <ligand>
        <name>Mg(2+)</name>
        <dbReference type="ChEBI" id="CHEBI:18420"/>
    </ligand>
</feature>
<comment type="caution">
    <text evidence="13">The sequence shown here is derived from an EMBL/GenBank/DDBJ whole genome shotgun (WGS) entry which is preliminary data.</text>
</comment>
<dbReference type="GO" id="GO:0004452">
    <property type="term" value="F:isopentenyl-diphosphate delta-isomerase activity"/>
    <property type="evidence" value="ECO:0007669"/>
    <property type="project" value="UniProtKB-EC"/>
</dbReference>
<feature type="domain" description="FMN-dependent dehydrogenase" evidence="12">
    <location>
        <begin position="154"/>
        <end position="323"/>
    </location>
</feature>
<keyword evidence="6 11" id="KW-0460">Magnesium</keyword>
<keyword evidence="7 11" id="KW-0521">NADP</keyword>
<name>A0ABU5N8F9_9MICO</name>
<comment type="catalytic activity">
    <reaction evidence="11">
        <text>isopentenyl diphosphate = dimethylallyl diphosphate</text>
        <dbReference type="Rhea" id="RHEA:23284"/>
        <dbReference type="ChEBI" id="CHEBI:57623"/>
        <dbReference type="ChEBI" id="CHEBI:128769"/>
        <dbReference type="EC" id="5.3.3.2"/>
    </reaction>
</comment>
<evidence type="ECO:0000259" key="12">
    <source>
        <dbReference type="Pfam" id="PF01070"/>
    </source>
</evidence>
<comment type="function">
    <text evidence="11">Involved in the biosynthesis of isoprenoids. Catalyzes the 1,3-allylic rearrangement of the homoallylic substrate isopentenyl (IPP) to its allylic isomer, dimethylallyl diphosphate (DMAPP).</text>
</comment>
<protein>
    <recommendedName>
        <fullName evidence="11">Isopentenyl-diphosphate delta-isomerase</fullName>
        <shortName evidence="11">IPP isomerase</shortName>
        <ecNumber evidence="11">5.3.3.2</ecNumber>
    </recommendedName>
    <alternativeName>
        <fullName evidence="11">Isopentenyl diphosphate:dimethylallyl diphosphate isomerase</fullName>
    </alternativeName>
    <alternativeName>
        <fullName evidence="11">Isopentenyl pyrophosphate isomerase</fullName>
    </alternativeName>
    <alternativeName>
        <fullName evidence="11">Type 2 isopentenyl diphosphate isomerase</fullName>
        <shortName evidence="11">IDI-2</shortName>
    </alternativeName>
</protein>
<keyword evidence="14" id="KW-1185">Reference proteome</keyword>
<feature type="binding site" evidence="11">
    <location>
        <begin position="258"/>
        <end position="260"/>
    </location>
    <ligand>
        <name>FMN</name>
        <dbReference type="ChEBI" id="CHEBI:58210"/>
    </ligand>
</feature>
<comment type="similarity">
    <text evidence="11">Belongs to the IPP isomerase type 2 family.</text>
</comment>
<feature type="binding site" evidence="11">
    <location>
        <begin position="63"/>
        <end position="65"/>
    </location>
    <ligand>
        <name>FMN</name>
        <dbReference type="ChEBI" id="CHEBI:58210"/>
    </ligand>
</feature>
<evidence type="ECO:0000256" key="1">
    <source>
        <dbReference type="ARBA" id="ARBA00001917"/>
    </source>
</evidence>
<comment type="caution">
    <text evidence="11">Lacks conserved residue(s) required for the propagation of feature annotation.</text>
</comment>
<dbReference type="CDD" id="cd02811">
    <property type="entry name" value="IDI-2_FMN"/>
    <property type="match status" value="1"/>
</dbReference>
<keyword evidence="9 11" id="KW-0413">Isomerase</keyword>
<reference evidence="13 14" key="1">
    <citation type="submission" date="2023-10" db="EMBL/GenBank/DDBJ databases">
        <title>Microbacterium xanthum sp. nov., isolated from seaweed.</title>
        <authorList>
            <person name="Lee S.D."/>
        </authorList>
    </citation>
    <scope>NUCLEOTIDE SEQUENCE [LARGE SCALE GENOMIC DNA]</scope>
    <source>
        <strain evidence="13 14">KCTC 19124</strain>
    </source>
</reference>
<dbReference type="NCBIfam" id="TIGR02151">
    <property type="entry name" value="IPP_isom_2"/>
    <property type="match status" value="1"/>
</dbReference>
<dbReference type="InterPro" id="IPR011179">
    <property type="entry name" value="IPdP_isomerase"/>
</dbReference>
<feature type="binding site" evidence="11">
    <location>
        <position position="214"/>
    </location>
    <ligand>
        <name>FMN</name>
        <dbReference type="ChEBI" id="CHEBI:58210"/>
    </ligand>
</feature>
<evidence type="ECO:0000256" key="6">
    <source>
        <dbReference type="ARBA" id="ARBA00022842"/>
    </source>
</evidence>
<dbReference type="InterPro" id="IPR013785">
    <property type="entry name" value="Aldolase_TIM"/>
</dbReference>
<comment type="subcellular location">
    <subcellularLocation>
        <location evidence="11">Cytoplasm</location>
    </subcellularLocation>
</comment>
<evidence type="ECO:0000256" key="3">
    <source>
        <dbReference type="ARBA" id="ARBA00022630"/>
    </source>
</evidence>
<dbReference type="PANTHER" id="PTHR43665">
    <property type="entry name" value="ISOPENTENYL-DIPHOSPHATE DELTA-ISOMERASE"/>
    <property type="match status" value="1"/>
</dbReference>
<proteinExistence type="inferred from homology"/>
<accession>A0ABU5N8F9</accession>
<feature type="binding site" evidence="11">
    <location>
        <begin position="279"/>
        <end position="280"/>
    </location>
    <ligand>
        <name>FMN</name>
        <dbReference type="ChEBI" id="CHEBI:58210"/>
    </ligand>
</feature>
<keyword evidence="8 11" id="KW-0414">Isoprene biosynthesis</keyword>
<feature type="binding site" evidence="11">
    <location>
        <position position="209"/>
    </location>
    <ligand>
        <name>FMN</name>
        <dbReference type="ChEBI" id="CHEBI:58210"/>
    </ligand>
</feature>
<feature type="binding site" evidence="11">
    <location>
        <position position="152"/>
    </location>
    <ligand>
        <name>substrate</name>
    </ligand>
</feature>
<evidence type="ECO:0000256" key="5">
    <source>
        <dbReference type="ARBA" id="ARBA00022723"/>
    </source>
</evidence>
<evidence type="ECO:0000256" key="10">
    <source>
        <dbReference type="ARBA" id="ARBA00025810"/>
    </source>
</evidence>
<dbReference type="PANTHER" id="PTHR43665:SF1">
    <property type="entry name" value="ISOPENTENYL-DIPHOSPHATE DELTA-ISOMERASE"/>
    <property type="match status" value="1"/>
</dbReference>
<evidence type="ECO:0000256" key="9">
    <source>
        <dbReference type="ARBA" id="ARBA00023235"/>
    </source>
</evidence>
<evidence type="ECO:0000313" key="14">
    <source>
        <dbReference type="Proteomes" id="UP001291912"/>
    </source>
</evidence>
<keyword evidence="4 11" id="KW-0288">FMN</keyword>
<dbReference type="PIRSF" id="PIRSF003314">
    <property type="entry name" value="IPP_isomerase"/>
    <property type="match status" value="1"/>
</dbReference>
<evidence type="ECO:0000256" key="2">
    <source>
        <dbReference type="ARBA" id="ARBA00022490"/>
    </source>
</evidence>
<evidence type="ECO:0000313" key="13">
    <source>
        <dbReference type="EMBL" id="MDZ8162385.1"/>
    </source>
</evidence>
<evidence type="ECO:0000256" key="4">
    <source>
        <dbReference type="ARBA" id="ARBA00022643"/>
    </source>
</evidence>
<keyword evidence="2 11" id="KW-0963">Cytoplasm</keyword>
<evidence type="ECO:0000256" key="7">
    <source>
        <dbReference type="ARBA" id="ARBA00022857"/>
    </source>
</evidence>
<evidence type="ECO:0000256" key="8">
    <source>
        <dbReference type="ARBA" id="ARBA00023229"/>
    </source>
</evidence>
<gene>
    <name evidence="11 13" type="primary">fni</name>
    <name evidence="13" type="ORF">R2Q92_11130</name>
</gene>
<dbReference type="EC" id="5.3.3.2" evidence="11"/>
<comment type="cofactor">
    <cofactor evidence="11">
        <name>Mg(2+)</name>
        <dbReference type="ChEBI" id="CHEBI:18420"/>
    </cofactor>
</comment>
<dbReference type="InterPro" id="IPR000262">
    <property type="entry name" value="FMN-dep_DH"/>
</dbReference>
<dbReference type="EMBL" id="JAWJYN010000002">
    <property type="protein sequence ID" value="MDZ8162385.1"/>
    <property type="molecule type" value="Genomic_DNA"/>
</dbReference>
<evidence type="ECO:0000256" key="11">
    <source>
        <dbReference type="HAMAP-Rule" id="MF_00354"/>
    </source>
</evidence>